<dbReference type="SUPFAM" id="SSF54631">
    <property type="entry name" value="CBS-domain pair"/>
    <property type="match status" value="1"/>
</dbReference>
<dbReference type="SMART" id="SM00382">
    <property type="entry name" value="AAA"/>
    <property type="match status" value="1"/>
</dbReference>
<evidence type="ECO:0000256" key="5">
    <source>
        <dbReference type="PROSITE-ProRule" id="PRU00703"/>
    </source>
</evidence>
<feature type="domain" description="ABC transporter" evidence="6">
    <location>
        <begin position="2"/>
        <end position="236"/>
    </location>
</feature>
<dbReference type="Pfam" id="PF00571">
    <property type="entry name" value="CBS"/>
    <property type="match status" value="1"/>
</dbReference>
<dbReference type="InterPro" id="IPR003593">
    <property type="entry name" value="AAA+_ATPase"/>
</dbReference>
<dbReference type="PROSITE" id="PS51371">
    <property type="entry name" value="CBS"/>
    <property type="match status" value="1"/>
</dbReference>
<comment type="caution">
    <text evidence="8">The sequence shown here is derived from an EMBL/GenBank/DDBJ whole genome shotgun (WGS) entry which is preliminary data.</text>
</comment>
<dbReference type="InterPro" id="IPR046342">
    <property type="entry name" value="CBS_dom_sf"/>
</dbReference>
<comment type="similarity">
    <text evidence="1">Belongs to the ABC transporter superfamily.</text>
</comment>
<dbReference type="InterPro" id="IPR003439">
    <property type="entry name" value="ABC_transporter-like_ATP-bd"/>
</dbReference>
<keyword evidence="9" id="KW-1185">Reference proteome</keyword>
<evidence type="ECO:0000259" key="7">
    <source>
        <dbReference type="PROSITE" id="PS51371"/>
    </source>
</evidence>
<dbReference type="SUPFAM" id="SSF52540">
    <property type="entry name" value="P-loop containing nucleoside triphosphate hydrolases"/>
    <property type="match status" value="1"/>
</dbReference>
<evidence type="ECO:0000259" key="6">
    <source>
        <dbReference type="PROSITE" id="PS50893"/>
    </source>
</evidence>
<evidence type="ECO:0000256" key="1">
    <source>
        <dbReference type="ARBA" id="ARBA00005417"/>
    </source>
</evidence>
<proteinExistence type="inferred from homology"/>
<dbReference type="Gene3D" id="3.10.580.10">
    <property type="entry name" value="CBS-domain"/>
    <property type="match status" value="1"/>
</dbReference>
<organism evidence="8 9">
    <name type="scientific">Chelatococcus albus</name>
    <dbReference type="NCBI Taxonomy" id="3047466"/>
    <lineage>
        <taxon>Bacteria</taxon>
        <taxon>Pseudomonadati</taxon>
        <taxon>Pseudomonadota</taxon>
        <taxon>Alphaproteobacteria</taxon>
        <taxon>Hyphomicrobiales</taxon>
        <taxon>Chelatococcaceae</taxon>
        <taxon>Chelatococcus</taxon>
    </lineage>
</organism>
<dbReference type="PROSITE" id="PS50893">
    <property type="entry name" value="ABC_TRANSPORTER_2"/>
    <property type="match status" value="1"/>
</dbReference>
<dbReference type="Proteomes" id="UP001321492">
    <property type="component" value="Unassembled WGS sequence"/>
</dbReference>
<evidence type="ECO:0000313" key="8">
    <source>
        <dbReference type="EMBL" id="MDJ1159137.1"/>
    </source>
</evidence>
<keyword evidence="5" id="KW-0129">CBS domain</keyword>
<name>A0ABT7AIC8_9HYPH</name>
<evidence type="ECO:0000313" key="9">
    <source>
        <dbReference type="Proteomes" id="UP001321492"/>
    </source>
</evidence>
<keyword evidence="4 8" id="KW-0067">ATP-binding</keyword>
<dbReference type="GO" id="GO:0005524">
    <property type="term" value="F:ATP binding"/>
    <property type="evidence" value="ECO:0007669"/>
    <property type="project" value="UniProtKB-KW"/>
</dbReference>
<dbReference type="PANTHER" id="PTHR43117">
    <property type="entry name" value="OSMOPROTECTANT IMPORT ATP-BINDING PROTEIN OSMV"/>
    <property type="match status" value="1"/>
</dbReference>
<evidence type="ECO:0000256" key="3">
    <source>
        <dbReference type="ARBA" id="ARBA00022741"/>
    </source>
</evidence>
<dbReference type="RefSeq" id="WP_283741120.1">
    <property type="nucleotide sequence ID" value="NZ_JASJEV010000007.1"/>
</dbReference>
<dbReference type="InterPro" id="IPR027417">
    <property type="entry name" value="P-loop_NTPase"/>
</dbReference>
<keyword evidence="2" id="KW-0813">Transport</keyword>
<dbReference type="Pfam" id="PF00005">
    <property type="entry name" value="ABC_tran"/>
    <property type="match status" value="1"/>
</dbReference>
<dbReference type="EMBL" id="JASJEV010000007">
    <property type="protein sequence ID" value="MDJ1159137.1"/>
    <property type="molecule type" value="Genomic_DNA"/>
</dbReference>
<reference evidence="8 9" key="1">
    <citation type="submission" date="2023-05" db="EMBL/GenBank/DDBJ databases">
        <title>Chelatococcus sp. nov., a moderately thermophilic bacterium isolated from hot spring microbial mat.</title>
        <authorList>
            <person name="Hu C.-J."/>
            <person name="Li W.-J."/>
        </authorList>
    </citation>
    <scope>NUCLEOTIDE SEQUENCE [LARGE SCALE GENOMIC DNA]</scope>
    <source>
        <strain evidence="8 9">SYSU G07232</strain>
    </source>
</reference>
<dbReference type="InterPro" id="IPR000644">
    <property type="entry name" value="CBS_dom"/>
</dbReference>
<dbReference type="Gene3D" id="3.40.50.300">
    <property type="entry name" value="P-loop containing nucleotide triphosphate hydrolases"/>
    <property type="match status" value="1"/>
</dbReference>
<evidence type="ECO:0000256" key="4">
    <source>
        <dbReference type="ARBA" id="ARBA00022840"/>
    </source>
</evidence>
<evidence type="ECO:0000256" key="2">
    <source>
        <dbReference type="ARBA" id="ARBA00022448"/>
    </source>
</evidence>
<dbReference type="PROSITE" id="PS00211">
    <property type="entry name" value="ABC_TRANSPORTER_1"/>
    <property type="match status" value="1"/>
</dbReference>
<keyword evidence="3" id="KW-0547">Nucleotide-binding</keyword>
<dbReference type="PANTHER" id="PTHR43117:SF5">
    <property type="entry name" value="GLYCINE BETAINE UPTAKE SYSTEM ATP-BINDING PROTEIN YEHX"/>
    <property type="match status" value="1"/>
</dbReference>
<gene>
    <name evidence="8" type="ORF">QNA08_12905</name>
</gene>
<accession>A0ABT7AIC8</accession>
<protein>
    <submittedName>
        <fullName evidence="8">ABC transporter ATP-binding protein</fullName>
    </submittedName>
</protein>
<feature type="domain" description="CBS" evidence="7">
    <location>
        <begin position="255"/>
        <end position="308"/>
    </location>
</feature>
<sequence length="308" mass="32980">MIELTRVTKRYGDKAVVDDLSLTVARGAFFVLVGPSGSGKSTTLKMINRLVGIDAGAIAVDGRNVRDMPAEALRRGMGYVIQSIGLFPHWTVADNIATVPRLLRWPEARVRARVAELIALLQLDAAEVARKYPHELSGGQQQRIGVARALAADPGIVLMDEPFGALDPITRDALQGEIARIHAATEKTIVFVTHDMDEALRLGTEIAILDQGRLVQCGSPADILRSPANDFVRTFVGGADFGLRLLGVTRVRDRLRPNGALAGPPVSPDASLKEALSLMIASRRDALPVRDGAGRSLGAVHLADLARA</sequence>
<dbReference type="InterPro" id="IPR017871">
    <property type="entry name" value="ABC_transporter-like_CS"/>
</dbReference>